<sequence>MTQDVEKSTRLLAQELFAPIVMAPFIIAYYTYLTYERPIEEAWGVPLQGF</sequence>
<feature type="transmembrane region" description="Helical" evidence="1">
    <location>
        <begin position="12"/>
        <end position="32"/>
    </location>
</feature>
<keyword evidence="1" id="KW-1133">Transmembrane helix</keyword>
<dbReference type="Proteomes" id="UP000050794">
    <property type="component" value="Unassembled WGS sequence"/>
</dbReference>
<name>A0A183U8D5_TOXCA</name>
<accession>A0A183U8D5</accession>
<reference evidence="2 3" key="2">
    <citation type="submission" date="2018-11" db="EMBL/GenBank/DDBJ databases">
        <authorList>
            <consortium name="Pathogen Informatics"/>
        </authorList>
    </citation>
    <scope>NUCLEOTIDE SEQUENCE [LARGE SCALE GENOMIC DNA]</scope>
</reference>
<protein>
    <submittedName>
        <fullName evidence="4">ABC transporter permease</fullName>
    </submittedName>
</protein>
<dbReference type="WBParaSite" id="TCNE_0000475501-mRNA-1">
    <property type="protein sequence ID" value="TCNE_0000475501-mRNA-1"/>
    <property type="gene ID" value="TCNE_0000475501"/>
</dbReference>
<evidence type="ECO:0000313" key="3">
    <source>
        <dbReference type="Proteomes" id="UP000050794"/>
    </source>
</evidence>
<evidence type="ECO:0000313" key="4">
    <source>
        <dbReference type="WBParaSite" id="TCNE_0000475501-mRNA-1"/>
    </source>
</evidence>
<gene>
    <name evidence="2" type="ORF">TCNE_LOCUS4754</name>
</gene>
<evidence type="ECO:0000256" key="1">
    <source>
        <dbReference type="SAM" id="Phobius"/>
    </source>
</evidence>
<organism evidence="3 4">
    <name type="scientific">Toxocara canis</name>
    <name type="common">Canine roundworm</name>
    <dbReference type="NCBI Taxonomy" id="6265"/>
    <lineage>
        <taxon>Eukaryota</taxon>
        <taxon>Metazoa</taxon>
        <taxon>Ecdysozoa</taxon>
        <taxon>Nematoda</taxon>
        <taxon>Chromadorea</taxon>
        <taxon>Rhabditida</taxon>
        <taxon>Spirurina</taxon>
        <taxon>Ascaridomorpha</taxon>
        <taxon>Ascaridoidea</taxon>
        <taxon>Toxocaridae</taxon>
        <taxon>Toxocara</taxon>
    </lineage>
</organism>
<keyword evidence="3" id="KW-1185">Reference proteome</keyword>
<evidence type="ECO:0000313" key="2">
    <source>
        <dbReference type="EMBL" id="VDM32119.1"/>
    </source>
</evidence>
<proteinExistence type="predicted"/>
<reference evidence="4" key="1">
    <citation type="submission" date="2016-06" db="UniProtKB">
        <authorList>
            <consortium name="WormBaseParasite"/>
        </authorList>
    </citation>
    <scope>IDENTIFICATION</scope>
</reference>
<keyword evidence="1" id="KW-0472">Membrane</keyword>
<dbReference type="AlphaFoldDB" id="A0A183U8D5"/>
<dbReference type="EMBL" id="UYWY01008923">
    <property type="protein sequence ID" value="VDM32119.1"/>
    <property type="molecule type" value="Genomic_DNA"/>
</dbReference>
<keyword evidence="1" id="KW-0812">Transmembrane</keyword>